<dbReference type="AlphaFoldDB" id="A0AAV2G0X7"/>
<dbReference type="EMBL" id="OZ034820">
    <property type="protein sequence ID" value="CAL1403852.1"/>
    <property type="molecule type" value="Genomic_DNA"/>
</dbReference>
<sequence length="109" mass="12163">MVDITGKSSEAIKRRYGGTLDAGRLRGMLHDANNASKHELSRLAKVEVKRLKGTKHETAFLEWLFSSSHALESMEIQLEGKLSAAEKVLILTELTGFRRASTRARIIVK</sequence>
<organism evidence="1 2">
    <name type="scientific">Linum trigynum</name>
    <dbReference type="NCBI Taxonomy" id="586398"/>
    <lineage>
        <taxon>Eukaryota</taxon>
        <taxon>Viridiplantae</taxon>
        <taxon>Streptophyta</taxon>
        <taxon>Embryophyta</taxon>
        <taxon>Tracheophyta</taxon>
        <taxon>Spermatophyta</taxon>
        <taxon>Magnoliopsida</taxon>
        <taxon>eudicotyledons</taxon>
        <taxon>Gunneridae</taxon>
        <taxon>Pentapetalae</taxon>
        <taxon>rosids</taxon>
        <taxon>fabids</taxon>
        <taxon>Malpighiales</taxon>
        <taxon>Linaceae</taxon>
        <taxon>Linum</taxon>
    </lineage>
</organism>
<reference evidence="1 2" key="1">
    <citation type="submission" date="2024-04" db="EMBL/GenBank/DDBJ databases">
        <authorList>
            <person name="Fracassetti M."/>
        </authorList>
    </citation>
    <scope>NUCLEOTIDE SEQUENCE [LARGE SCALE GENOMIC DNA]</scope>
</reference>
<proteinExistence type="predicted"/>
<protein>
    <recommendedName>
        <fullName evidence="3">Annexin</fullName>
    </recommendedName>
</protein>
<accession>A0AAV2G0X7</accession>
<evidence type="ECO:0008006" key="3">
    <source>
        <dbReference type="Google" id="ProtNLM"/>
    </source>
</evidence>
<evidence type="ECO:0000313" key="2">
    <source>
        <dbReference type="Proteomes" id="UP001497516"/>
    </source>
</evidence>
<keyword evidence="2" id="KW-1185">Reference proteome</keyword>
<gene>
    <name evidence="1" type="ORF">LTRI10_LOCUS43755</name>
</gene>
<name>A0AAV2G0X7_9ROSI</name>
<dbReference type="Proteomes" id="UP001497516">
    <property type="component" value="Chromosome 7"/>
</dbReference>
<evidence type="ECO:0000313" key="1">
    <source>
        <dbReference type="EMBL" id="CAL1403852.1"/>
    </source>
</evidence>